<protein>
    <submittedName>
        <fullName evidence="1">Uncharacterized protein</fullName>
    </submittedName>
</protein>
<dbReference type="AlphaFoldDB" id="A0A6C6Z1T2"/>
<name>A0A6C6Z1T2_SALPB</name>
<evidence type="ECO:0000313" key="2">
    <source>
        <dbReference type="Proteomes" id="UP000008556"/>
    </source>
</evidence>
<sequence length="50" mass="6176">MLFSHEWHQRHVTRRKFSVQRRNANIINNRYLLSRYSRPNQAPGLRPLFL</sequence>
<gene>
    <name evidence="1" type="ordered locus">SPAB_02205</name>
</gene>
<dbReference type="Proteomes" id="UP000008556">
    <property type="component" value="Chromosome"/>
</dbReference>
<dbReference type="EMBL" id="CP000886">
    <property type="protein sequence ID" value="ABX67588.1"/>
    <property type="molecule type" value="Genomic_DNA"/>
</dbReference>
<organism evidence="1 2">
    <name type="scientific">Salmonella paratyphi B (strain ATCC BAA-1250 / SPB7)</name>
    <dbReference type="NCBI Taxonomy" id="1016998"/>
    <lineage>
        <taxon>Bacteria</taxon>
        <taxon>Pseudomonadati</taxon>
        <taxon>Pseudomonadota</taxon>
        <taxon>Gammaproteobacteria</taxon>
        <taxon>Enterobacterales</taxon>
        <taxon>Enterobacteriaceae</taxon>
        <taxon>Salmonella</taxon>
    </lineage>
</organism>
<evidence type="ECO:0000313" key="1">
    <source>
        <dbReference type="EMBL" id="ABX67588.1"/>
    </source>
</evidence>
<proteinExistence type="predicted"/>
<reference evidence="1 2" key="1">
    <citation type="submission" date="2007-11" db="EMBL/GenBank/DDBJ databases">
        <authorList>
            <consortium name="The Salmonella enterica serovar Paratyphi B Genome Sequencing Project"/>
            <person name="McClelland M."/>
            <person name="Sanderson E.K."/>
            <person name="Porwollik S."/>
            <person name="Spieth J."/>
            <person name="Clifton W.S."/>
            <person name="Fulton R."/>
            <person name="Cordes M."/>
            <person name="Wollam A."/>
            <person name="Shah N."/>
            <person name="Pepin K."/>
            <person name="Bhonagiri V."/>
            <person name="Nash W."/>
            <person name="Johnson M."/>
            <person name="Thiruvilangam P."/>
            <person name="Wilson R."/>
        </authorList>
    </citation>
    <scope>NUCLEOTIDE SEQUENCE [LARGE SCALE GENOMIC DNA]</scope>
    <source>
        <strain evidence="2">ATCC BAA-1250 / SPB7</strain>
    </source>
</reference>
<dbReference type="KEGG" id="spq:SPAB_02205"/>
<accession>A0A6C6Z1T2</accession>